<dbReference type="AlphaFoldDB" id="A0AAJ0B357"/>
<evidence type="ECO:0000256" key="1">
    <source>
        <dbReference type="SAM" id="MobiDB-lite"/>
    </source>
</evidence>
<keyword evidence="3" id="KW-1185">Reference proteome</keyword>
<dbReference type="CDD" id="cd21456">
    <property type="entry name" value="DLC-like_SpDlc1-like"/>
    <property type="match status" value="1"/>
</dbReference>
<dbReference type="EMBL" id="MU839844">
    <property type="protein sequence ID" value="KAK1750830.1"/>
    <property type="molecule type" value="Genomic_DNA"/>
</dbReference>
<dbReference type="PANTHER" id="PTHR21255:SF4">
    <property type="entry name" value="DYNEIN LIGHT CHAIN TCTEX-TYPE"/>
    <property type="match status" value="1"/>
</dbReference>
<gene>
    <name evidence="2" type="ORF">QBC47DRAFT_392659</name>
</gene>
<dbReference type="GO" id="GO:0007018">
    <property type="term" value="P:microtubule-based movement"/>
    <property type="evidence" value="ECO:0007669"/>
    <property type="project" value="TreeGrafter"/>
</dbReference>
<reference evidence="2" key="1">
    <citation type="submission" date="2023-06" db="EMBL/GenBank/DDBJ databases">
        <title>Genome-scale phylogeny and comparative genomics of the fungal order Sordariales.</title>
        <authorList>
            <consortium name="Lawrence Berkeley National Laboratory"/>
            <person name="Hensen N."/>
            <person name="Bonometti L."/>
            <person name="Westerberg I."/>
            <person name="Brannstrom I.O."/>
            <person name="Guillou S."/>
            <person name="Cros-Aarteil S."/>
            <person name="Calhoun S."/>
            <person name="Haridas S."/>
            <person name="Kuo A."/>
            <person name="Mondo S."/>
            <person name="Pangilinan J."/>
            <person name="Riley R."/>
            <person name="Labutti K."/>
            <person name="Andreopoulos B."/>
            <person name="Lipzen A."/>
            <person name="Chen C."/>
            <person name="Yanf M."/>
            <person name="Daum C."/>
            <person name="Ng V."/>
            <person name="Clum A."/>
            <person name="Steindorff A."/>
            <person name="Ohm R."/>
            <person name="Martin F."/>
            <person name="Silar P."/>
            <person name="Natvig D."/>
            <person name="Lalanne C."/>
            <person name="Gautier V."/>
            <person name="Ament-Velasquez S.L."/>
            <person name="Kruys A."/>
            <person name="Hutchinson M.I."/>
            <person name="Powell A.J."/>
            <person name="Barry K."/>
            <person name="Miller A.N."/>
            <person name="Grigoriev I.V."/>
            <person name="Debuchy R."/>
            <person name="Gladieux P."/>
            <person name="Thoren M.H."/>
            <person name="Johannesson H."/>
        </authorList>
    </citation>
    <scope>NUCLEOTIDE SEQUENCE</scope>
    <source>
        <strain evidence="2">PSN4</strain>
    </source>
</reference>
<name>A0AAJ0B357_9PEZI</name>
<protein>
    <submittedName>
        <fullName evidence="2">Dynein light chain Tctex-type</fullName>
    </submittedName>
</protein>
<sequence>MATQTNSPIPFKRLEQIAADACNSALAGVETYEHSKTPLWNESIIQKVLKAVMSEAPGSAYKFAINSTIVQHVVPTSQLSKPTSASATPSDDKSAPAKKGQAGRRGMHSATGGYWNEKTDGMWSFKFDGEDKGLDVVLMLIWIAV</sequence>
<dbReference type="Pfam" id="PF03645">
    <property type="entry name" value="Tctex-1"/>
    <property type="match status" value="1"/>
</dbReference>
<organism evidence="2 3">
    <name type="scientific">Echria macrotheca</name>
    <dbReference type="NCBI Taxonomy" id="438768"/>
    <lineage>
        <taxon>Eukaryota</taxon>
        <taxon>Fungi</taxon>
        <taxon>Dikarya</taxon>
        <taxon>Ascomycota</taxon>
        <taxon>Pezizomycotina</taxon>
        <taxon>Sordariomycetes</taxon>
        <taxon>Sordariomycetidae</taxon>
        <taxon>Sordariales</taxon>
        <taxon>Schizotheciaceae</taxon>
        <taxon>Echria</taxon>
    </lineage>
</organism>
<evidence type="ECO:0000313" key="2">
    <source>
        <dbReference type="EMBL" id="KAK1750830.1"/>
    </source>
</evidence>
<dbReference type="GO" id="GO:0005868">
    <property type="term" value="C:cytoplasmic dynein complex"/>
    <property type="evidence" value="ECO:0007669"/>
    <property type="project" value="TreeGrafter"/>
</dbReference>
<dbReference type="PANTHER" id="PTHR21255">
    <property type="entry name" value="T-COMPLEX-ASSOCIATED-TESTIS-EXPRESSED 1/ DYNEIN LIGHT CHAIN"/>
    <property type="match status" value="1"/>
</dbReference>
<proteinExistence type="predicted"/>
<dbReference type="InterPro" id="IPR005334">
    <property type="entry name" value="Tctex-1-like"/>
</dbReference>
<dbReference type="GO" id="GO:0045505">
    <property type="term" value="F:dynein intermediate chain binding"/>
    <property type="evidence" value="ECO:0007669"/>
    <property type="project" value="TreeGrafter"/>
</dbReference>
<dbReference type="Gene3D" id="3.30.1140.40">
    <property type="entry name" value="Tctex-1"/>
    <property type="match status" value="1"/>
</dbReference>
<comment type="caution">
    <text evidence="2">The sequence shown here is derived from an EMBL/GenBank/DDBJ whole genome shotgun (WGS) entry which is preliminary data.</text>
</comment>
<dbReference type="Proteomes" id="UP001239445">
    <property type="component" value="Unassembled WGS sequence"/>
</dbReference>
<accession>A0AAJ0B357</accession>
<dbReference type="InterPro" id="IPR038586">
    <property type="entry name" value="Tctex-1-like_sf"/>
</dbReference>
<feature type="compositionally biased region" description="Polar residues" evidence="1">
    <location>
        <begin position="76"/>
        <end position="89"/>
    </location>
</feature>
<evidence type="ECO:0000313" key="3">
    <source>
        <dbReference type="Proteomes" id="UP001239445"/>
    </source>
</evidence>
<dbReference type="GO" id="GO:0005737">
    <property type="term" value="C:cytoplasm"/>
    <property type="evidence" value="ECO:0007669"/>
    <property type="project" value="TreeGrafter"/>
</dbReference>
<feature type="region of interest" description="Disordered" evidence="1">
    <location>
        <begin position="76"/>
        <end position="113"/>
    </location>
</feature>